<feature type="transmembrane region" description="Helical" evidence="9">
    <location>
        <begin position="84"/>
        <end position="106"/>
    </location>
</feature>
<sequence>MSTNGRDHADTLSVVECRFEECYNIETSELSTVSSTSSSFADNFATSEGGTAPASSYASDKESHLSQLFDPSSYERGFNASANAGIFLCSMGIFANLLLFTVLVSSKRLRVQHLYIQVLNIAVADLCFIVSVDSFTVYFELQAWSLGAAFCKTWMILDVALPSVSLMGLLLLNVDRIKKLFRIAVILCPWCCSCIVVNALWLGFPANSEHIPGLCIYGITREANTASNWLTVFIPSLVIFVMLIFIFIAGIGEMPTVDNPTNVTQSSNTESHSLPNDSLMNGNGNEVNQTCQERSASEMATPVINISHTGRQRRFVAALLVVDVISLAITLPYSAYSQVTINCKSPQNCQSFVVLFQILSWMKSSVTCVRPVFFILLTEVYLILKKRLAGLSLRRGHPALLVLNTTEQSRRDNDTLIMLDTTQQKATGNNSYENIILTQVSIRCLYIKNICPTTTVATTLKSPFLEQSQCPFEKPEQMNEVTDQNHSHDHRNETFI</sequence>
<comment type="caution">
    <text evidence="11">The sequence shown here is derived from an EMBL/GenBank/DDBJ whole genome shotgun (WGS) entry which is preliminary data.</text>
</comment>
<keyword evidence="2" id="KW-1003">Cell membrane</keyword>
<gene>
    <name evidence="11" type="ORF">CUNI_LOCUS8408</name>
</gene>
<dbReference type="CDD" id="cd00637">
    <property type="entry name" value="7tm_classA_rhodopsin-like"/>
    <property type="match status" value="1"/>
</dbReference>
<keyword evidence="7" id="KW-0675">Receptor</keyword>
<proteinExistence type="predicted"/>
<reference evidence="11" key="1">
    <citation type="submission" date="2021-04" db="EMBL/GenBank/DDBJ databases">
        <authorList>
            <consortium name="Molecular Ecology Group"/>
        </authorList>
    </citation>
    <scope>NUCLEOTIDE SEQUENCE</scope>
</reference>
<dbReference type="GO" id="GO:0004930">
    <property type="term" value="F:G protein-coupled receptor activity"/>
    <property type="evidence" value="ECO:0007669"/>
    <property type="project" value="UniProtKB-KW"/>
</dbReference>
<evidence type="ECO:0000256" key="9">
    <source>
        <dbReference type="SAM" id="Phobius"/>
    </source>
</evidence>
<feature type="transmembrane region" description="Helical" evidence="9">
    <location>
        <begin position="118"/>
        <end position="141"/>
    </location>
</feature>
<feature type="domain" description="G-protein coupled receptors family 1 profile" evidence="10">
    <location>
        <begin position="95"/>
        <end position="176"/>
    </location>
</feature>
<dbReference type="PROSITE" id="PS50262">
    <property type="entry name" value="G_PROTEIN_RECEP_F1_2"/>
    <property type="match status" value="1"/>
</dbReference>
<keyword evidence="6 9" id="KW-0472">Membrane</keyword>
<dbReference type="InterPro" id="IPR017452">
    <property type="entry name" value="GPCR_Rhodpsn_7TM"/>
</dbReference>
<keyword evidence="3 9" id="KW-0812">Transmembrane</keyword>
<evidence type="ECO:0000256" key="4">
    <source>
        <dbReference type="ARBA" id="ARBA00022989"/>
    </source>
</evidence>
<feature type="transmembrane region" description="Helical" evidence="9">
    <location>
        <begin position="315"/>
        <end position="336"/>
    </location>
</feature>
<feature type="transmembrane region" description="Helical" evidence="9">
    <location>
        <begin position="184"/>
        <end position="204"/>
    </location>
</feature>
<evidence type="ECO:0000313" key="11">
    <source>
        <dbReference type="EMBL" id="CAG5122850.1"/>
    </source>
</evidence>
<dbReference type="PRINTS" id="PR00237">
    <property type="entry name" value="GPCRRHODOPSN"/>
</dbReference>
<dbReference type="Pfam" id="PF00001">
    <property type="entry name" value="7tm_1"/>
    <property type="match status" value="1"/>
</dbReference>
<keyword evidence="8" id="KW-0807">Transducer</keyword>
<evidence type="ECO:0000256" key="8">
    <source>
        <dbReference type="ARBA" id="ARBA00023224"/>
    </source>
</evidence>
<dbReference type="PANTHER" id="PTHR24229">
    <property type="entry name" value="NEUROPEPTIDES RECEPTOR"/>
    <property type="match status" value="1"/>
</dbReference>
<dbReference type="GO" id="GO:0042277">
    <property type="term" value="F:peptide binding"/>
    <property type="evidence" value="ECO:0007669"/>
    <property type="project" value="TreeGrafter"/>
</dbReference>
<evidence type="ECO:0000313" key="12">
    <source>
        <dbReference type="Proteomes" id="UP000678393"/>
    </source>
</evidence>
<feature type="transmembrane region" description="Helical" evidence="9">
    <location>
        <begin position="153"/>
        <end position="172"/>
    </location>
</feature>
<name>A0A8S3Z5I5_9EUPU</name>
<feature type="transmembrane region" description="Helical" evidence="9">
    <location>
        <begin position="229"/>
        <end position="251"/>
    </location>
</feature>
<dbReference type="AlphaFoldDB" id="A0A8S3Z5I5"/>
<dbReference type="SUPFAM" id="SSF81321">
    <property type="entry name" value="Family A G protein-coupled receptor-like"/>
    <property type="match status" value="1"/>
</dbReference>
<dbReference type="PANTHER" id="PTHR24229:SF40">
    <property type="entry name" value="ALLATOSTATIN C RECEPTOR 1-RELATED"/>
    <property type="match status" value="1"/>
</dbReference>
<dbReference type="EMBL" id="CAJHNH020001378">
    <property type="protein sequence ID" value="CAG5122850.1"/>
    <property type="molecule type" value="Genomic_DNA"/>
</dbReference>
<evidence type="ECO:0000256" key="2">
    <source>
        <dbReference type="ARBA" id="ARBA00022475"/>
    </source>
</evidence>
<dbReference type="InterPro" id="IPR000276">
    <property type="entry name" value="GPCR_Rhodpsn"/>
</dbReference>
<protein>
    <recommendedName>
        <fullName evidence="10">G-protein coupled receptors family 1 profile domain-containing protein</fullName>
    </recommendedName>
</protein>
<keyword evidence="5" id="KW-0297">G-protein coupled receptor</keyword>
<dbReference type="GO" id="GO:0043005">
    <property type="term" value="C:neuron projection"/>
    <property type="evidence" value="ECO:0007669"/>
    <property type="project" value="TreeGrafter"/>
</dbReference>
<keyword evidence="12" id="KW-1185">Reference proteome</keyword>
<comment type="subcellular location">
    <subcellularLocation>
        <location evidence="1">Cell membrane</location>
        <topology evidence="1">Multi-pass membrane protein</topology>
    </subcellularLocation>
</comment>
<dbReference type="GO" id="GO:0005886">
    <property type="term" value="C:plasma membrane"/>
    <property type="evidence" value="ECO:0007669"/>
    <property type="project" value="UniProtKB-SubCell"/>
</dbReference>
<evidence type="ECO:0000259" key="10">
    <source>
        <dbReference type="PROSITE" id="PS50262"/>
    </source>
</evidence>
<keyword evidence="4 9" id="KW-1133">Transmembrane helix</keyword>
<evidence type="ECO:0000256" key="3">
    <source>
        <dbReference type="ARBA" id="ARBA00022692"/>
    </source>
</evidence>
<evidence type="ECO:0000256" key="5">
    <source>
        <dbReference type="ARBA" id="ARBA00023040"/>
    </source>
</evidence>
<organism evidence="11 12">
    <name type="scientific">Candidula unifasciata</name>
    <dbReference type="NCBI Taxonomy" id="100452"/>
    <lineage>
        <taxon>Eukaryota</taxon>
        <taxon>Metazoa</taxon>
        <taxon>Spiralia</taxon>
        <taxon>Lophotrochozoa</taxon>
        <taxon>Mollusca</taxon>
        <taxon>Gastropoda</taxon>
        <taxon>Heterobranchia</taxon>
        <taxon>Euthyneura</taxon>
        <taxon>Panpulmonata</taxon>
        <taxon>Eupulmonata</taxon>
        <taxon>Stylommatophora</taxon>
        <taxon>Helicina</taxon>
        <taxon>Helicoidea</taxon>
        <taxon>Geomitridae</taxon>
        <taxon>Candidula</taxon>
    </lineage>
</organism>
<dbReference type="Proteomes" id="UP000678393">
    <property type="component" value="Unassembled WGS sequence"/>
</dbReference>
<accession>A0A8S3Z5I5</accession>
<dbReference type="Gene3D" id="1.20.1070.10">
    <property type="entry name" value="Rhodopsin 7-helix transmembrane proteins"/>
    <property type="match status" value="1"/>
</dbReference>
<evidence type="ECO:0000256" key="7">
    <source>
        <dbReference type="ARBA" id="ARBA00023170"/>
    </source>
</evidence>
<dbReference type="OrthoDB" id="6086683at2759"/>
<evidence type="ECO:0000256" key="1">
    <source>
        <dbReference type="ARBA" id="ARBA00004651"/>
    </source>
</evidence>
<evidence type="ECO:0000256" key="6">
    <source>
        <dbReference type="ARBA" id="ARBA00023136"/>
    </source>
</evidence>